<dbReference type="SUPFAM" id="SSF81271">
    <property type="entry name" value="TGS-like"/>
    <property type="match status" value="1"/>
</dbReference>
<gene>
    <name evidence="3" type="ORF">ENM78_05785</name>
</gene>
<dbReference type="Gene3D" id="3.10.20.30">
    <property type="match status" value="1"/>
</dbReference>
<evidence type="ECO:0000259" key="2">
    <source>
        <dbReference type="PROSITE" id="PS51880"/>
    </source>
</evidence>
<dbReference type="InterPro" id="IPR012675">
    <property type="entry name" value="Beta-grasp_dom_sf"/>
</dbReference>
<dbReference type="EMBL" id="DRZC01000079">
    <property type="protein sequence ID" value="HHQ80940.1"/>
    <property type="molecule type" value="Genomic_DNA"/>
</dbReference>
<feature type="domain" description="TGS" evidence="2">
    <location>
        <begin position="314"/>
        <end position="388"/>
    </location>
</feature>
<dbReference type="Pfam" id="PF16897">
    <property type="entry name" value="MMR_HSR1_Xtn"/>
    <property type="match status" value="1"/>
</dbReference>
<dbReference type="InterPro" id="IPR012676">
    <property type="entry name" value="TGS-like"/>
</dbReference>
<dbReference type="PANTHER" id="PTHR43127">
    <property type="entry name" value="DEVELOPMENTALLY-REGULATED GTP-BINDING PROTEIN 2"/>
    <property type="match status" value="1"/>
</dbReference>
<proteinExistence type="predicted"/>
<dbReference type="InterPro" id="IPR027417">
    <property type="entry name" value="P-loop_NTPase"/>
</dbReference>
<comment type="caution">
    <text evidence="3">The sequence shown here is derived from an EMBL/GenBank/DDBJ whole genome shotgun (WGS) entry which is preliminary data.</text>
</comment>
<dbReference type="GO" id="GO:0003924">
    <property type="term" value="F:GTPase activity"/>
    <property type="evidence" value="ECO:0007669"/>
    <property type="project" value="InterPro"/>
</dbReference>
<organism evidence="3">
    <name type="scientific">Fervidicoccus fontis</name>
    <dbReference type="NCBI Taxonomy" id="683846"/>
    <lineage>
        <taxon>Archaea</taxon>
        <taxon>Thermoproteota</taxon>
        <taxon>Thermoprotei</taxon>
        <taxon>Fervidicoccales</taxon>
        <taxon>Fervidicoccaceae</taxon>
        <taxon>Fervidicoccus</taxon>
    </lineage>
</organism>
<dbReference type="InterPro" id="IPR045001">
    <property type="entry name" value="DRG"/>
</dbReference>
<protein>
    <submittedName>
        <fullName evidence="3">TGS domain-containing protein</fullName>
    </submittedName>
</protein>
<dbReference type="InterPro" id="IPR004095">
    <property type="entry name" value="TGS"/>
</dbReference>
<accession>A0A7J3ZNB9</accession>
<dbReference type="SUPFAM" id="SSF52540">
    <property type="entry name" value="P-loop containing nucleoside triphosphate hydrolases"/>
    <property type="match status" value="1"/>
</dbReference>
<sequence>MPTNLPPEARAKWIKVMEARSPEEKIRALQEFISAVPKHKGTEKLLYWARRRLRELREEIEDKKKKRSGSRGPTFFIEKEGAAQAVMVGEPNSGKTLLLSRLTNVRVEIVDYPFSTQAPKPGMLFVRDVPIQIVDTPSIVFSGEGPKWTSRVLGLARNADALMLVIDMSRNPVVQLKRALERLEEYGILLRKPKAHVGIERTSSGGINVIVNGKIVDGSIEDVKKMLRDYRIHHAIVRIFGEALLEDIEATVLGARSYKPSIIVANKMDLQEARENFYKLVETKEFNGLNMVPVSAKTGENLSQLGFKLVEVLELIRVYTKQPGGEVARTPLVLRRGATVMDVAKSIHSEIAKNFKYARVWGKSVRLDGERVGSEHVVEDGDIVEIHAKA</sequence>
<keyword evidence="1" id="KW-0342">GTP-binding</keyword>
<dbReference type="PROSITE" id="PS51880">
    <property type="entry name" value="TGS"/>
    <property type="match status" value="1"/>
</dbReference>
<dbReference type="InterPro" id="IPR031662">
    <property type="entry name" value="GTP-binding_2"/>
</dbReference>
<dbReference type="Pfam" id="PF02824">
    <property type="entry name" value="TGS"/>
    <property type="match status" value="1"/>
</dbReference>
<dbReference type="InterPro" id="IPR006073">
    <property type="entry name" value="GTP-bd"/>
</dbReference>
<evidence type="ECO:0000256" key="1">
    <source>
        <dbReference type="ARBA" id="ARBA00023134"/>
    </source>
</evidence>
<name>A0A7J3ZNB9_9CREN</name>
<keyword evidence="1" id="KW-0547">Nucleotide-binding</keyword>
<dbReference type="AlphaFoldDB" id="A0A7J3ZNB9"/>
<dbReference type="Pfam" id="PF01926">
    <property type="entry name" value="MMR_HSR1"/>
    <property type="match status" value="1"/>
</dbReference>
<dbReference type="PRINTS" id="PR00326">
    <property type="entry name" value="GTP1OBG"/>
</dbReference>
<dbReference type="Gene3D" id="3.40.50.300">
    <property type="entry name" value="P-loop containing nucleotide triphosphate hydrolases"/>
    <property type="match status" value="2"/>
</dbReference>
<reference evidence="3" key="1">
    <citation type="journal article" date="2020" name="mSystems">
        <title>Genome- and Community-Level Interaction Insights into Carbon Utilization and Element Cycling Functions of Hydrothermarchaeota in Hydrothermal Sediment.</title>
        <authorList>
            <person name="Zhou Z."/>
            <person name="Liu Y."/>
            <person name="Xu W."/>
            <person name="Pan J."/>
            <person name="Luo Z.H."/>
            <person name="Li M."/>
        </authorList>
    </citation>
    <scope>NUCLEOTIDE SEQUENCE [LARGE SCALE GENOMIC DNA]</scope>
    <source>
        <strain evidence="3">SpSt-1116</strain>
    </source>
</reference>
<dbReference type="CDD" id="cd01666">
    <property type="entry name" value="TGS_DRG"/>
    <property type="match status" value="1"/>
</dbReference>
<evidence type="ECO:0000313" key="3">
    <source>
        <dbReference type="EMBL" id="HHQ80940.1"/>
    </source>
</evidence>
<dbReference type="GO" id="GO:0005525">
    <property type="term" value="F:GTP binding"/>
    <property type="evidence" value="ECO:0007669"/>
    <property type="project" value="UniProtKB-KW"/>
</dbReference>